<keyword evidence="3" id="KW-0653">Protein transport</keyword>
<dbReference type="GO" id="GO:0000139">
    <property type="term" value="C:Golgi membrane"/>
    <property type="evidence" value="ECO:0007669"/>
    <property type="project" value="UniProtKB-SubCell"/>
</dbReference>
<feature type="compositionally biased region" description="Polar residues" evidence="7">
    <location>
        <begin position="1250"/>
        <end position="1259"/>
    </location>
</feature>
<dbReference type="Pfam" id="PF24598">
    <property type="entry name" value="DOP1_C"/>
    <property type="match status" value="1"/>
</dbReference>
<feature type="region of interest" description="Disordered" evidence="7">
    <location>
        <begin position="2177"/>
        <end position="2213"/>
    </location>
</feature>
<comment type="subcellular location">
    <subcellularLocation>
        <location evidence="1">Golgi apparatus membrane</location>
        <topology evidence="1">Peripheral membrane protein</topology>
    </subcellularLocation>
</comment>
<feature type="domain" description="DOP1 N-terminal" evidence="8">
    <location>
        <begin position="8"/>
        <end position="293"/>
    </location>
</feature>
<feature type="domain" description="DOP1-like middle TPR" evidence="9">
    <location>
        <begin position="303"/>
        <end position="475"/>
    </location>
</feature>
<dbReference type="GO" id="GO:0006895">
    <property type="term" value="P:Golgi to endosome transport"/>
    <property type="evidence" value="ECO:0007669"/>
    <property type="project" value="InterPro"/>
</dbReference>
<evidence type="ECO:0000256" key="4">
    <source>
        <dbReference type="ARBA" id="ARBA00023034"/>
    </source>
</evidence>
<keyword evidence="12" id="KW-1185">Reference proteome</keyword>
<evidence type="ECO:0000256" key="6">
    <source>
        <dbReference type="ARBA" id="ARBA00046326"/>
    </source>
</evidence>
<dbReference type="InterPro" id="IPR007249">
    <property type="entry name" value="DOP1_N"/>
</dbReference>
<dbReference type="Proteomes" id="UP001150925">
    <property type="component" value="Unassembled WGS sequence"/>
</dbReference>
<evidence type="ECO:0000256" key="1">
    <source>
        <dbReference type="ARBA" id="ARBA00004395"/>
    </source>
</evidence>
<feature type="compositionally biased region" description="Low complexity" evidence="7">
    <location>
        <begin position="2177"/>
        <end position="2199"/>
    </location>
</feature>
<evidence type="ECO:0000259" key="9">
    <source>
        <dbReference type="Pfam" id="PF24597"/>
    </source>
</evidence>
<sequence length="2309" mass="257444">MASRYHDDPKYTKYTQLVERILQSFDYINEWADVTAFLSKLTKAFQTYPQFRVIPAKHIVAKRLAQCLNRALPAGVHQKTLDLYDLVLDKIGTDQLANDLPLYSYGLFPFMKYASMSVKPALLTIFRIHYLPLKNRLRVCIKGLVSALLFGLEEENSEYFASVLELLDGVAKNVEPSYYFQALFLCLITSPELRGAALHYLSRRLPKITQLEDVAFVIGNDPRLMVHAFAATLRDKNALVQRGMLELLVNNFPLESSLVQGADMVLLIEAAVEVILRRDMSLNRRLYLWFLSASESRQDKQDYFHRHALKPLTEALRGKFTQDTTDLVTLQSPYRILISLLDRSEIGVPLVGSLLLDALDCVYTRSSALPPDAQDKLLQTAKMFLEMCDPYLVWSKLIHTVHTAITQGESLGTEEASHHLTLLQFLTHRLYIAEEENVHLHLPLVLLATLIHLQRQLTQSVATHTNGQVVHQVLTWLGELDQRVNPSVLRLDVGLLLTLMPEADSLAEPLTPTTGLGQLASHIQISVDRFYQLDTAPEQFQDRLLSKSSIQKFLDGIIEATTDTASDTRDDSMGFTVTIRDMILYLVSGLVRWYCTHLLQPVNLISDQSFDSTPLVTLLDILQRMMSKPLHDNSSPVTSPIPNGPDMLPYLSVYLLCTNDFNLLEAGLTFLLRGIQRRELSPTILFTQLNALPWPASDHQPPVGPVDREGSVSEALVGRLWELLAPEYARYHQLVTKWLWQFTEILGLNRMEGLMSCYLTNPDPTCRERALVHFRVFWSLSERMSTPPVGLAPMAGVALTQAKLPNLIYHRFHPFLAFGRLVLLLLENITDSTNEPATNLQRATEAWVRENLHHPQRILHVFLALFLLDPSMQRDVREWHPTNHGENPPSLALLLYRQAFNVEQMAYVIQQFQRFCKLAGQPLFQWMLTTPLSDPVVALVVDLDKSDQLGSADPDGPPSSTPSSDTPPALAALMQLQSSATYMDLFLEIIFRFAVTHQNIAPVVSWTAHAETTTKSDPAIHIHPIQIAALRVAGFLVSQLPSLALVTSHQAQDCVIYQLYYCVQTGLLDLQPELLRVLLALVAIPTNTVPLPLVAKDLPQDLTDRLASVNMDRTFSSGESNRLNNAALFQHVPQRLDGQNYSRRAYPQVHEGGGVGSGGSRSLVPSEVATGGSRLDDNSLFTRTLLDAVSLSSNRPVLRVWMDSLGLVMDHLASGFSRTLWPVVVLICLQLKETLDPVKTDIDQMPKVPNSGSTRQASRLSPAGPGLNASPGGNRSFMPCFSDDTEVKGGVIRTDHSGHHPDPATKYLPVANSYANPPVHEQILTLIDGLQYLLVYCLANQGMTRHLIRTSDTQLWMQNGVYQALTQARHRHQRSSSKSTAGVQESSPSSNDQPSKSTTKLGSTNKTASAPVPNSRQPSHSFHNGSSGLRFLADAVTNVFVGSQEPISSPTPRNTRRTVRDVVVEELPSIFKVILDLWSIVHGGAEIPTLLSLPARDITHRLHCFLTDLVAVCPVVVYESLVETWYHENRGFDFSNLPVVPEALLPATALLRGETRRNSRSSLEVADDHLPVALRGFLMHLRTHTGYRSRVLDMLRSLPNVTDEILLVLTMDAVLARNLGGTVGYFPGVGTTSRVDDPYSAGVRRPPSEYHSPMPRSGSSGASFASDSTSPGTSVADHDKLRKFAGYLATAHEGSYYKPVFGQLSELSLLKFLEAYLTLTDIPVQVLQRITPALLALTQAYTATPVNVHRNAMALLARVCTTFYLHLATAARLDDMKLRAPSALWEVYYKLVDRCVVITGRLLEAPALTQLRPPSGSSADLTVEHRTKHSPKPKAGNDTVRDTAPFELPDEKLACQLLQYLEQVVTPWGNVLIPETEKLQSLAASFMYHIGTPFLRGRLTFINPVLTLTGANTAYAVHPFAPGSHLQERTLIPYQLAHHIVQILGHFSYLSVVYKTWKKDAWDYFMDANGFFFNYGMTRALLKHWGKLVGTVAATEKDRITEILTRLTTVSPSNIFVNKEAEANSRALLLRKLSFVIYSGQNDQYAPLVPAIQEKLVDLLKSSQIPVVVHMEIYLCLRTLLCRFSSHYLANFWPVLLTDMLQVCHQVLTAQVDKEPVELVNLFLAVCKLLDTLVVLGTPEFQIHQWIFITDTMDALSGMQRRGYALIEEISLRMAPTLTSPPSTTSSPALPDSSPDSSPKVQNSRKESASALVQRRRPMLTMSAVDSLSQLEPFIHHISQHAYHETFDLRPPDLDFVQSILLDDMLFTTIYDDGGLAVDQRGGSSAQPPYLPRLREGPSIILNDILAGI</sequence>
<protein>
    <recommendedName>
        <fullName evidence="13">Dopey N-terminal domain-containing protein</fullName>
    </recommendedName>
</protein>
<accession>A0A9W8E8M5</accession>
<feature type="region of interest" description="Disordered" evidence="7">
    <location>
        <begin position="948"/>
        <end position="967"/>
    </location>
</feature>
<organism evidence="11 12">
    <name type="scientific">Dispira parvispora</name>
    <dbReference type="NCBI Taxonomy" id="1520584"/>
    <lineage>
        <taxon>Eukaryota</taxon>
        <taxon>Fungi</taxon>
        <taxon>Fungi incertae sedis</taxon>
        <taxon>Zoopagomycota</taxon>
        <taxon>Kickxellomycotina</taxon>
        <taxon>Dimargaritomycetes</taxon>
        <taxon>Dimargaritales</taxon>
        <taxon>Dimargaritaceae</taxon>
        <taxon>Dispira</taxon>
    </lineage>
</organism>
<dbReference type="GO" id="GO:0005768">
    <property type="term" value="C:endosome"/>
    <property type="evidence" value="ECO:0007669"/>
    <property type="project" value="TreeGrafter"/>
</dbReference>
<feature type="compositionally biased region" description="Low complexity" evidence="7">
    <location>
        <begin position="1386"/>
        <end position="1397"/>
    </location>
</feature>
<evidence type="ECO:0000256" key="2">
    <source>
        <dbReference type="ARBA" id="ARBA00022448"/>
    </source>
</evidence>
<feature type="region of interest" description="Disordered" evidence="7">
    <location>
        <begin position="1367"/>
        <end position="1423"/>
    </location>
</feature>
<dbReference type="GO" id="GO:0005829">
    <property type="term" value="C:cytosol"/>
    <property type="evidence" value="ECO:0007669"/>
    <property type="project" value="GOC"/>
</dbReference>
<dbReference type="GO" id="GO:0015031">
    <property type="term" value="P:protein transport"/>
    <property type="evidence" value="ECO:0007669"/>
    <property type="project" value="UniProtKB-KW"/>
</dbReference>
<feature type="compositionally biased region" description="Polar residues" evidence="7">
    <location>
        <begin position="1376"/>
        <end position="1385"/>
    </location>
</feature>
<feature type="region of interest" description="Disordered" evidence="7">
    <location>
        <begin position="1242"/>
        <end position="1279"/>
    </location>
</feature>
<dbReference type="PANTHER" id="PTHR14042:SF24">
    <property type="entry name" value="PROTEIN DOPEY-1 HOMOLOG"/>
    <property type="match status" value="1"/>
</dbReference>
<comment type="caution">
    <text evidence="11">The sequence shown here is derived from an EMBL/GenBank/DDBJ whole genome shotgun (WGS) entry which is preliminary data.</text>
</comment>
<proteinExistence type="inferred from homology"/>
<feature type="region of interest" description="Disordered" evidence="7">
    <location>
        <begin position="1636"/>
        <end position="1675"/>
    </location>
</feature>
<dbReference type="OrthoDB" id="297643at2759"/>
<keyword evidence="5" id="KW-0472">Membrane</keyword>
<dbReference type="InterPro" id="IPR056458">
    <property type="entry name" value="TPR_DOP1_M"/>
</dbReference>
<dbReference type="Pfam" id="PF04118">
    <property type="entry name" value="Dopey_N"/>
    <property type="match status" value="1"/>
</dbReference>
<dbReference type="GO" id="GO:0005802">
    <property type="term" value="C:trans-Golgi network"/>
    <property type="evidence" value="ECO:0007669"/>
    <property type="project" value="TreeGrafter"/>
</dbReference>
<evidence type="ECO:0000313" key="11">
    <source>
        <dbReference type="EMBL" id="KAJ1968800.1"/>
    </source>
</evidence>
<evidence type="ECO:0000313" key="12">
    <source>
        <dbReference type="Proteomes" id="UP001150925"/>
    </source>
</evidence>
<dbReference type="Pfam" id="PF24597">
    <property type="entry name" value="TPR_DOP1_M"/>
    <property type="match status" value="1"/>
</dbReference>
<evidence type="ECO:0008006" key="13">
    <source>
        <dbReference type="Google" id="ProtNLM"/>
    </source>
</evidence>
<dbReference type="PANTHER" id="PTHR14042">
    <property type="entry name" value="DOPEY-RELATED"/>
    <property type="match status" value="1"/>
</dbReference>
<dbReference type="InterPro" id="IPR056457">
    <property type="entry name" value="DOP1_C"/>
</dbReference>
<keyword evidence="4" id="KW-0333">Golgi apparatus</keyword>
<evidence type="ECO:0000256" key="7">
    <source>
        <dbReference type="SAM" id="MobiDB-lite"/>
    </source>
</evidence>
<evidence type="ECO:0000256" key="5">
    <source>
        <dbReference type="ARBA" id="ARBA00023136"/>
    </source>
</evidence>
<gene>
    <name evidence="11" type="ORF">IWQ62_001022</name>
</gene>
<evidence type="ECO:0000259" key="10">
    <source>
        <dbReference type="Pfam" id="PF24598"/>
    </source>
</evidence>
<comment type="similarity">
    <text evidence="6">Belongs to the DOP1 family.</text>
</comment>
<feature type="region of interest" description="Disordered" evidence="7">
    <location>
        <begin position="1814"/>
        <end position="1843"/>
    </location>
</feature>
<dbReference type="EMBL" id="JANBPY010000134">
    <property type="protein sequence ID" value="KAJ1968800.1"/>
    <property type="molecule type" value="Genomic_DNA"/>
</dbReference>
<feature type="compositionally biased region" description="Polar residues" evidence="7">
    <location>
        <begin position="1398"/>
        <end position="1423"/>
    </location>
</feature>
<evidence type="ECO:0000259" key="8">
    <source>
        <dbReference type="Pfam" id="PF04118"/>
    </source>
</evidence>
<name>A0A9W8E8M5_9FUNG</name>
<keyword evidence="2" id="KW-0813">Transport</keyword>
<feature type="region of interest" description="Disordered" evidence="7">
    <location>
        <begin position="1149"/>
        <end position="1171"/>
    </location>
</feature>
<evidence type="ECO:0000256" key="3">
    <source>
        <dbReference type="ARBA" id="ARBA00022927"/>
    </source>
</evidence>
<dbReference type="InterPro" id="IPR040314">
    <property type="entry name" value="DOP1"/>
</dbReference>
<reference evidence="11" key="1">
    <citation type="submission" date="2022-07" db="EMBL/GenBank/DDBJ databases">
        <title>Phylogenomic reconstructions and comparative analyses of Kickxellomycotina fungi.</title>
        <authorList>
            <person name="Reynolds N.K."/>
            <person name="Stajich J.E."/>
            <person name="Barry K."/>
            <person name="Grigoriev I.V."/>
            <person name="Crous P."/>
            <person name="Smith M.E."/>
        </authorList>
    </citation>
    <scope>NUCLEOTIDE SEQUENCE</scope>
    <source>
        <strain evidence="11">RSA 1196</strain>
    </source>
</reference>
<feature type="domain" description="DOP1-like C-terminal" evidence="10">
    <location>
        <begin position="1935"/>
        <end position="2247"/>
    </location>
</feature>
<feature type="compositionally biased region" description="Low complexity" evidence="7">
    <location>
        <begin position="1657"/>
        <end position="1670"/>
    </location>
</feature>